<dbReference type="Proteomes" id="UP000630142">
    <property type="component" value="Unassembled WGS sequence"/>
</dbReference>
<dbReference type="PANTHER" id="PTHR33653">
    <property type="entry name" value="RIBONUCLEASE VAPC2"/>
    <property type="match status" value="1"/>
</dbReference>
<dbReference type="HAMAP" id="MF_00265">
    <property type="entry name" value="VapC_Nob1"/>
    <property type="match status" value="1"/>
</dbReference>
<reference evidence="10" key="1">
    <citation type="journal article" date="2014" name="Int. J. Syst. Evol. Microbiol.">
        <title>Complete genome sequence of Corynebacterium casei LMG S-19264T (=DSM 44701T), isolated from a smear-ripened cheese.</title>
        <authorList>
            <consortium name="US DOE Joint Genome Institute (JGI-PGF)"/>
            <person name="Walter F."/>
            <person name="Albersmeier A."/>
            <person name="Kalinowski J."/>
            <person name="Ruckert C."/>
        </authorList>
    </citation>
    <scope>NUCLEOTIDE SEQUENCE</scope>
    <source>
        <strain evidence="10">KCTC 42249</strain>
    </source>
</reference>
<protein>
    <recommendedName>
        <fullName evidence="8">Ribonuclease VapC</fullName>
        <shortName evidence="8">RNase VapC</shortName>
        <ecNumber evidence="8">3.1.-.-</ecNumber>
    </recommendedName>
    <alternativeName>
        <fullName evidence="8">Toxin VapC</fullName>
    </alternativeName>
</protein>
<evidence type="ECO:0000256" key="6">
    <source>
        <dbReference type="ARBA" id="ARBA00022842"/>
    </source>
</evidence>
<proteinExistence type="inferred from homology"/>
<keyword evidence="5 8" id="KW-0378">Hydrolase</keyword>
<dbReference type="Gene3D" id="3.40.50.1010">
    <property type="entry name" value="5'-nuclease"/>
    <property type="match status" value="1"/>
</dbReference>
<evidence type="ECO:0000256" key="8">
    <source>
        <dbReference type="HAMAP-Rule" id="MF_00265"/>
    </source>
</evidence>
<evidence type="ECO:0000256" key="5">
    <source>
        <dbReference type="ARBA" id="ARBA00022801"/>
    </source>
</evidence>
<keyword evidence="11" id="KW-1185">Reference proteome</keyword>
<keyword evidence="4 8" id="KW-0479">Metal-binding</keyword>
<dbReference type="SUPFAM" id="SSF88723">
    <property type="entry name" value="PIN domain-like"/>
    <property type="match status" value="1"/>
</dbReference>
<gene>
    <name evidence="8 10" type="primary">vapC</name>
    <name evidence="10" type="ORF">GCM10016234_27730</name>
</gene>
<accession>A0A8J3GLE5</accession>
<feature type="binding site" evidence="8">
    <location>
        <position position="86"/>
    </location>
    <ligand>
        <name>Mg(2+)</name>
        <dbReference type="ChEBI" id="CHEBI:18420"/>
    </ligand>
</feature>
<dbReference type="CDD" id="cd18737">
    <property type="entry name" value="PIN_VapC4-5_FitB-like"/>
    <property type="match status" value="1"/>
</dbReference>
<comment type="similarity">
    <text evidence="7 8">Belongs to the PINc/VapC protein family.</text>
</comment>
<dbReference type="GO" id="GO:0000287">
    <property type="term" value="F:magnesium ion binding"/>
    <property type="evidence" value="ECO:0007669"/>
    <property type="project" value="UniProtKB-UniRule"/>
</dbReference>
<dbReference type="GO" id="GO:0090729">
    <property type="term" value="F:toxin activity"/>
    <property type="evidence" value="ECO:0007669"/>
    <property type="project" value="UniProtKB-KW"/>
</dbReference>
<dbReference type="InterPro" id="IPR050556">
    <property type="entry name" value="Type_II_TA_system_RNase"/>
</dbReference>
<dbReference type="GO" id="GO:0004540">
    <property type="term" value="F:RNA nuclease activity"/>
    <property type="evidence" value="ECO:0007669"/>
    <property type="project" value="InterPro"/>
</dbReference>
<evidence type="ECO:0000259" key="9">
    <source>
        <dbReference type="Pfam" id="PF01850"/>
    </source>
</evidence>
<keyword evidence="3 8" id="KW-0540">Nuclease</keyword>
<keyword evidence="8" id="KW-0800">Toxin</keyword>
<dbReference type="EC" id="3.1.-.-" evidence="8"/>
<dbReference type="InterPro" id="IPR029060">
    <property type="entry name" value="PIN-like_dom_sf"/>
</dbReference>
<evidence type="ECO:0000313" key="11">
    <source>
        <dbReference type="Proteomes" id="UP000630142"/>
    </source>
</evidence>
<comment type="caution">
    <text evidence="10">The sequence shown here is derived from an EMBL/GenBank/DDBJ whole genome shotgun (WGS) entry which is preliminary data.</text>
</comment>
<reference evidence="10" key="2">
    <citation type="submission" date="2020-09" db="EMBL/GenBank/DDBJ databases">
        <authorList>
            <person name="Sun Q."/>
            <person name="Kim S."/>
        </authorList>
    </citation>
    <scope>NUCLEOTIDE SEQUENCE</scope>
    <source>
        <strain evidence="10">KCTC 42249</strain>
    </source>
</reference>
<dbReference type="Pfam" id="PF01850">
    <property type="entry name" value="PIN"/>
    <property type="match status" value="1"/>
</dbReference>
<sequence length="123" mass="13757">MVGALLDTNILIDYLNGVPQAREEISRYQNPAISIITWMEVMVGAKADRVDPTRRFLEGFDLLALDNKIASAAVALRRAHRIKLPDAVIWASAQTTGRILVTRSTKDFPTSDPGIREPYILYM</sequence>
<evidence type="ECO:0000256" key="3">
    <source>
        <dbReference type="ARBA" id="ARBA00022722"/>
    </source>
</evidence>
<evidence type="ECO:0000256" key="1">
    <source>
        <dbReference type="ARBA" id="ARBA00001946"/>
    </source>
</evidence>
<dbReference type="AlphaFoldDB" id="A0A8J3GLE5"/>
<dbReference type="EMBL" id="BMZQ01000002">
    <property type="protein sequence ID" value="GHD17952.1"/>
    <property type="molecule type" value="Genomic_DNA"/>
</dbReference>
<name>A0A8J3GLE5_9HYPH</name>
<feature type="domain" description="PIN" evidence="9">
    <location>
        <begin position="5"/>
        <end position="103"/>
    </location>
</feature>
<evidence type="ECO:0000256" key="7">
    <source>
        <dbReference type="ARBA" id="ARBA00038093"/>
    </source>
</evidence>
<dbReference type="InterPro" id="IPR002716">
    <property type="entry name" value="PIN_dom"/>
</dbReference>
<organism evidence="10 11">
    <name type="scientific">Tianweitania populi</name>
    <dbReference type="NCBI Taxonomy" id="1607949"/>
    <lineage>
        <taxon>Bacteria</taxon>
        <taxon>Pseudomonadati</taxon>
        <taxon>Pseudomonadota</taxon>
        <taxon>Alphaproteobacteria</taxon>
        <taxon>Hyphomicrobiales</taxon>
        <taxon>Phyllobacteriaceae</taxon>
        <taxon>Tianweitania</taxon>
    </lineage>
</organism>
<dbReference type="RefSeq" id="WP_189504780.1">
    <property type="nucleotide sequence ID" value="NZ_BMZQ01000002.1"/>
</dbReference>
<evidence type="ECO:0000256" key="2">
    <source>
        <dbReference type="ARBA" id="ARBA00022649"/>
    </source>
</evidence>
<dbReference type="PANTHER" id="PTHR33653:SF1">
    <property type="entry name" value="RIBONUCLEASE VAPC2"/>
    <property type="match status" value="1"/>
</dbReference>
<dbReference type="GO" id="GO:0016787">
    <property type="term" value="F:hydrolase activity"/>
    <property type="evidence" value="ECO:0007669"/>
    <property type="project" value="UniProtKB-KW"/>
</dbReference>
<comment type="function">
    <text evidence="8">Toxic component of a toxin-antitoxin (TA) system. An RNase.</text>
</comment>
<keyword evidence="2 8" id="KW-1277">Toxin-antitoxin system</keyword>
<dbReference type="InterPro" id="IPR022907">
    <property type="entry name" value="VapC_family"/>
</dbReference>
<evidence type="ECO:0000256" key="4">
    <source>
        <dbReference type="ARBA" id="ARBA00022723"/>
    </source>
</evidence>
<feature type="binding site" evidence="8">
    <location>
        <position position="7"/>
    </location>
    <ligand>
        <name>Mg(2+)</name>
        <dbReference type="ChEBI" id="CHEBI:18420"/>
    </ligand>
</feature>
<comment type="cofactor">
    <cofactor evidence="1 8">
        <name>Mg(2+)</name>
        <dbReference type="ChEBI" id="CHEBI:18420"/>
    </cofactor>
</comment>
<keyword evidence="6 8" id="KW-0460">Magnesium</keyword>
<evidence type="ECO:0000313" key="10">
    <source>
        <dbReference type="EMBL" id="GHD17952.1"/>
    </source>
</evidence>